<comment type="caution">
    <text evidence="1">The sequence shown here is derived from an EMBL/GenBank/DDBJ whole genome shotgun (WGS) entry which is preliminary data.</text>
</comment>
<feature type="non-terminal residue" evidence="1">
    <location>
        <position position="1"/>
    </location>
</feature>
<dbReference type="EMBL" id="CAJVPM010020078">
    <property type="protein sequence ID" value="CAG8633069.1"/>
    <property type="molecule type" value="Genomic_DNA"/>
</dbReference>
<protein>
    <submittedName>
        <fullName evidence="1">10938_t:CDS:1</fullName>
    </submittedName>
</protein>
<gene>
    <name evidence="1" type="ORF">SCALOS_LOCUS8037</name>
</gene>
<name>A0ACA9N7Q4_9GLOM</name>
<sequence>VVKELGLKIKHASTSLIVSAVRTSTQPLGIIRDFSIEIEDTHILITVEVVPPTL</sequence>
<proteinExistence type="predicted"/>
<evidence type="ECO:0000313" key="1">
    <source>
        <dbReference type="EMBL" id="CAG8633069.1"/>
    </source>
</evidence>
<evidence type="ECO:0000313" key="2">
    <source>
        <dbReference type="Proteomes" id="UP000789860"/>
    </source>
</evidence>
<feature type="non-terminal residue" evidence="1">
    <location>
        <position position="54"/>
    </location>
</feature>
<accession>A0ACA9N7Q4</accession>
<organism evidence="1 2">
    <name type="scientific">Scutellospora calospora</name>
    <dbReference type="NCBI Taxonomy" id="85575"/>
    <lineage>
        <taxon>Eukaryota</taxon>
        <taxon>Fungi</taxon>
        <taxon>Fungi incertae sedis</taxon>
        <taxon>Mucoromycota</taxon>
        <taxon>Glomeromycotina</taxon>
        <taxon>Glomeromycetes</taxon>
        <taxon>Diversisporales</taxon>
        <taxon>Gigasporaceae</taxon>
        <taxon>Scutellospora</taxon>
    </lineage>
</organism>
<dbReference type="Proteomes" id="UP000789860">
    <property type="component" value="Unassembled WGS sequence"/>
</dbReference>
<reference evidence="1" key="1">
    <citation type="submission" date="2021-06" db="EMBL/GenBank/DDBJ databases">
        <authorList>
            <person name="Kallberg Y."/>
            <person name="Tangrot J."/>
            <person name="Rosling A."/>
        </authorList>
    </citation>
    <scope>NUCLEOTIDE SEQUENCE</scope>
    <source>
        <strain evidence="1">AU212A</strain>
    </source>
</reference>
<keyword evidence="2" id="KW-1185">Reference proteome</keyword>